<comment type="function">
    <text evidence="6">HflC and HflK could encode or regulate a protease.</text>
</comment>
<comment type="subcellular location">
    <subcellularLocation>
        <location evidence="1">Membrane</location>
        <topology evidence="1">Single-pass membrane protein</topology>
    </subcellularLocation>
</comment>
<evidence type="ECO:0000256" key="1">
    <source>
        <dbReference type="ARBA" id="ARBA00004167"/>
    </source>
</evidence>
<keyword evidence="3 6" id="KW-0812">Transmembrane</keyword>
<dbReference type="InterPro" id="IPR010201">
    <property type="entry name" value="HflK"/>
</dbReference>
<keyword evidence="4 6" id="KW-1133">Transmembrane helix</keyword>
<evidence type="ECO:0000313" key="9">
    <source>
        <dbReference type="Proteomes" id="UP001214992"/>
    </source>
</evidence>
<proteinExistence type="inferred from homology"/>
<evidence type="ECO:0000256" key="2">
    <source>
        <dbReference type="ARBA" id="ARBA00006971"/>
    </source>
</evidence>
<dbReference type="EMBL" id="CP110496">
    <property type="protein sequence ID" value="WDI78510.1"/>
    <property type="molecule type" value="Genomic_DNA"/>
</dbReference>
<name>A0AAX3N990_9ENTR</name>
<accession>A0AAX3N990</accession>
<keyword evidence="8" id="KW-0645">Protease</keyword>
<dbReference type="InterPro" id="IPR036013">
    <property type="entry name" value="Band_7/SPFH_dom_sf"/>
</dbReference>
<reference evidence="8" key="1">
    <citation type="submission" date="2022-11" db="EMBL/GenBank/DDBJ databases">
        <title>Genomic comparisons reveal selection pressure and functional variation between nutritional endosymbionts of cave-adapted and epigean Hawaiian planthoppers.</title>
        <authorList>
            <person name="Gossett J.M."/>
            <person name="Porter M.L."/>
            <person name="Vasquez Y."/>
            <person name="Bennett G.M."/>
            <person name="Chong R.A."/>
        </authorList>
    </citation>
    <scope>NUCLEOTIDE SEQUENCE</scope>
    <source>
        <strain evidence="8">OPOL2</strain>
    </source>
</reference>
<dbReference type="NCBIfam" id="TIGR01933">
    <property type="entry name" value="hflK"/>
    <property type="match status" value="1"/>
</dbReference>
<keyword evidence="5 6" id="KW-0472">Membrane</keyword>
<dbReference type="Gene3D" id="3.30.479.30">
    <property type="entry name" value="Band 7 domain"/>
    <property type="match status" value="1"/>
</dbReference>
<protein>
    <recommendedName>
        <fullName evidence="6">Protein HflK</fullName>
    </recommendedName>
</protein>
<feature type="transmembrane region" description="Helical" evidence="6">
    <location>
        <begin position="54"/>
        <end position="74"/>
    </location>
</feature>
<dbReference type="AlphaFoldDB" id="A0AAX3N990"/>
<dbReference type="InterPro" id="IPR050710">
    <property type="entry name" value="Band7/mec-2_domain"/>
</dbReference>
<dbReference type="Proteomes" id="UP001214992">
    <property type="component" value="Chromosome"/>
</dbReference>
<dbReference type="PANTHER" id="PTHR43327:SF2">
    <property type="entry name" value="MODULATOR OF FTSH PROTEASE HFLK"/>
    <property type="match status" value="1"/>
</dbReference>
<evidence type="ECO:0000259" key="7">
    <source>
        <dbReference type="SMART" id="SM00244"/>
    </source>
</evidence>
<dbReference type="GO" id="GO:0016020">
    <property type="term" value="C:membrane"/>
    <property type="evidence" value="ECO:0007669"/>
    <property type="project" value="UniProtKB-SubCell"/>
</dbReference>
<evidence type="ECO:0000256" key="5">
    <source>
        <dbReference type="ARBA" id="ARBA00023136"/>
    </source>
</evidence>
<evidence type="ECO:0000256" key="4">
    <source>
        <dbReference type="ARBA" id="ARBA00022989"/>
    </source>
</evidence>
<evidence type="ECO:0000313" key="8">
    <source>
        <dbReference type="EMBL" id="WDI78510.1"/>
    </source>
</evidence>
<dbReference type="InterPro" id="IPR001107">
    <property type="entry name" value="Band_7"/>
</dbReference>
<dbReference type="SUPFAM" id="SSF117892">
    <property type="entry name" value="Band 7/SPFH domain"/>
    <property type="match status" value="1"/>
</dbReference>
<gene>
    <name evidence="8" type="primary">hflK</name>
    <name evidence="8" type="ORF">ONB71_02285</name>
</gene>
<dbReference type="GO" id="GO:0008233">
    <property type="term" value="F:peptidase activity"/>
    <property type="evidence" value="ECO:0007669"/>
    <property type="project" value="UniProtKB-KW"/>
</dbReference>
<comment type="subunit">
    <text evidence="6">HflC and HflK may interact to form a multimeric complex.</text>
</comment>
<feature type="domain" description="Band 7" evidence="7">
    <location>
        <begin position="69"/>
        <end position="229"/>
    </location>
</feature>
<evidence type="ECO:0000256" key="3">
    <source>
        <dbReference type="ARBA" id="ARBA00022692"/>
    </source>
</evidence>
<dbReference type="SMART" id="SM00244">
    <property type="entry name" value="PHB"/>
    <property type="match status" value="1"/>
</dbReference>
<dbReference type="RefSeq" id="WP_274360537.1">
    <property type="nucleotide sequence ID" value="NZ_CP110496.1"/>
</dbReference>
<dbReference type="PANTHER" id="PTHR43327">
    <property type="entry name" value="STOMATIN-LIKE PROTEIN 2, MITOCHONDRIAL"/>
    <property type="match status" value="1"/>
</dbReference>
<comment type="similarity">
    <text evidence="2 6">Belongs to the band 7/mec-2 family. HflK subfamily.</text>
</comment>
<sequence length="378" mass="44966">MTWKYLSIKNPWGNNENKKNLLSKEKNNIFLLLKYIKNKIKITKKKYKNNKKKIIKTLIILILSIWIINGFYIIKKNEKGILIRLGKFNKLINSGIHWKIIPIDKILKFNRSKIYKISISQTEITSDKNIINVKMITQYNVINPKKYLYTIKNIKNYIKNSIESILLKTIINYNTKKIISINDNKIINSISKKINIFFIKEDVGIKIKKITFKYINLPEKIKKLFNATKNAKKNKEICINKAIYYAKELEKKTNYKIVDIINKSKIYKNNIINRAKKDMLHFNKILSIYRISPKIEKKKIYIETMEKILKQTSNVISNNKNIFMLPINKKKININKKKININKKKININKKKINKLNNIIDQRAYNTCRVNNRKIKDK</sequence>
<keyword evidence="8" id="KW-0378">Hydrolase</keyword>
<organism evidence="8 9">
    <name type="scientific">Candidatus Purcelliella pentastirinorum</name>
    <dbReference type="NCBI Taxonomy" id="472834"/>
    <lineage>
        <taxon>Bacteria</taxon>
        <taxon>Pseudomonadati</taxon>
        <taxon>Pseudomonadota</taxon>
        <taxon>Gammaproteobacteria</taxon>
        <taxon>Enterobacterales</taxon>
        <taxon>Enterobacteriaceae</taxon>
        <taxon>Candidatus Purcelliella</taxon>
    </lineage>
</organism>
<evidence type="ECO:0000256" key="6">
    <source>
        <dbReference type="RuleBase" id="RU364113"/>
    </source>
</evidence>
<dbReference type="Pfam" id="PF01145">
    <property type="entry name" value="Band_7"/>
    <property type="match status" value="1"/>
</dbReference>
<dbReference type="GO" id="GO:0006508">
    <property type="term" value="P:proteolysis"/>
    <property type="evidence" value="ECO:0007669"/>
    <property type="project" value="UniProtKB-KW"/>
</dbReference>